<dbReference type="InterPro" id="IPR012893">
    <property type="entry name" value="HipA-like_C"/>
</dbReference>
<gene>
    <name evidence="5" type="ORF">SCLO_1011910</name>
</gene>
<evidence type="ECO:0000259" key="4">
    <source>
        <dbReference type="Pfam" id="PF07804"/>
    </source>
</evidence>
<dbReference type="Gene3D" id="1.10.1070.20">
    <property type="match status" value="1"/>
</dbReference>
<dbReference type="AlphaFoldDB" id="A0A1E1F199"/>
<dbReference type="OrthoDB" id="9805913at2"/>
<organism evidence="5 6">
    <name type="scientific">Sphingobium cloacae</name>
    <dbReference type="NCBI Taxonomy" id="120107"/>
    <lineage>
        <taxon>Bacteria</taxon>
        <taxon>Pseudomonadati</taxon>
        <taxon>Pseudomonadota</taxon>
        <taxon>Alphaproteobacteria</taxon>
        <taxon>Sphingomonadales</taxon>
        <taxon>Sphingomonadaceae</taxon>
        <taxon>Sphingobium</taxon>
    </lineage>
</organism>
<dbReference type="Pfam" id="PF07804">
    <property type="entry name" value="HipA_C"/>
    <property type="match status" value="1"/>
</dbReference>
<evidence type="ECO:0000256" key="1">
    <source>
        <dbReference type="ARBA" id="ARBA00010164"/>
    </source>
</evidence>
<comment type="similarity">
    <text evidence="1">Belongs to the HipA Ser/Thr kinase family.</text>
</comment>
<feature type="domain" description="HipA-like C-terminal" evidence="4">
    <location>
        <begin position="4"/>
        <end position="202"/>
    </location>
</feature>
<evidence type="ECO:0000256" key="2">
    <source>
        <dbReference type="ARBA" id="ARBA00022679"/>
    </source>
</evidence>
<keyword evidence="3" id="KW-0418">Kinase</keyword>
<reference evidence="5 6" key="1">
    <citation type="submission" date="2016-10" db="EMBL/GenBank/DDBJ databases">
        <title>Complete Genome Sequence of the Nonylphenol-Degrading Bacterium Sphingobium cloacae JCM 10874T.</title>
        <authorList>
            <person name="Ootsuka M."/>
            <person name="Nishizawa T."/>
            <person name="Ohta H."/>
        </authorList>
    </citation>
    <scope>NUCLEOTIDE SEQUENCE [LARGE SCALE GENOMIC DNA]</scope>
    <source>
        <strain evidence="5 6">JCM 10874</strain>
    </source>
</reference>
<dbReference type="PANTHER" id="PTHR37419">
    <property type="entry name" value="SERINE/THREONINE-PROTEIN KINASE TOXIN HIPA"/>
    <property type="match status" value="1"/>
</dbReference>
<proteinExistence type="inferred from homology"/>
<keyword evidence="2" id="KW-0808">Transferase</keyword>
<evidence type="ECO:0000256" key="3">
    <source>
        <dbReference type="ARBA" id="ARBA00022777"/>
    </source>
</evidence>
<dbReference type="GO" id="GO:0005829">
    <property type="term" value="C:cytosol"/>
    <property type="evidence" value="ECO:0007669"/>
    <property type="project" value="TreeGrafter"/>
</dbReference>
<dbReference type="InterPro" id="IPR052028">
    <property type="entry name" value="HipA_Ser/Thr_kinase"/>
</dbReference>
<name>A0A1E1F199_9SPHN</name>
<accession>A0A1E1F199</accession>
<dbReference type="GO" id="GO:0004674">
    <property type="term" value="F:protein serine/threonine kinase activity"/>
    <property type="evidence" value="ECO:0007669"/>
    <property type="project" value="TreeGrafter"/>
</dbReference>
<evidence type="ECO:0000313" key="5">
    <source>
        <dbReference type="EMBL" id="BAV64231.1"/>
    </source>
</evidence>
<evidence type="ECO:0000313" key="6">
    <source>
        <dbReference type="Proteomes" id="UP000218272"/>
    </source>
</evidence>
<dbReference type="EMBL" id="AP017655">
    <property type="protein sequence ID" value="BAV64231.1"/>
    <property type="molecule type" value="Genomic_DNA"/>
</dbReference>
<dbReference type="RefSeq" id="WP_096362101.1">
    <property type="nucleotide sequence ID" value="NZ_AP017655.1"/>
</dbReference>
<keyword evidence="6" id="KW-1185">Reference proteome</keyword>
<sequence length="235" mass="26292">MSGRREIVKFWEGEYPELAANEYFCLRAAERCGLELPRFRLSDDGRALVVDRFDLRADGHYQGFEDFCVLNARSTADKYRGSYETAILKRFRDFASADTVADGSERLFMLIALNCMVRNGDAHLKNFGMLYDDIDGPVRLAPVYDIVTTTAYLPADAMALTLNGSTRWPARSQLQAFGETRQIGTPAAIRAILERVETAIAETIPEIETYGGDHPSFAQIGARMIAAWHEGLAKH</sequence>
<dbReference type="Proteomes" id="UP000218272">
    <property type="component" value="Chromosome SCLO_1"/>
</dbReference>
<dbReference type="PANTHER" id="PTHR37419:SF1">
    <property type="entry name" value="SERINE_THREONINE-PROTEIN KINASE TOXIN HIPA"/>
    <property type="match status" value="1"/>
</dbReference>
<protein>
    <recommendedName>
        <fullName evidence="4">HipA-like C-terminal domain-containing protein</fullName>
    </recommendedName>
</protein>
<dbReference type="KEGG" id="sclo:SCLO_1011910"/>